<dbReference type="EMBL" id="JBBLZC010000041">
    <property type="protein sequence ID" value="MEK0086013.1"/>
    <property type="molecule type" value="Genomic_DNA"/>
</dbReference>
<dbReference type="SUPFAM" id="SSF53850">
    <property type="entry name" value="Periplasmic binding protein-like II"/>
    <property type="match status" value="1"/>
</dbReference>
<dbReference type="Pfam" id="PF13379">
    <property type="entry name" value="NMT1_2"/>
    <property type="match status" value="1"/>
</dbReference>
<comment type="caution">
    <text evidence="6">The sequence shown here is derived from an EMBL/GenBank/DDBJ whole genome shotgun (WGS) entry which is preliminary data.</text>
</comment>
<accession>A0ABU8XZW6</accession>
<keyword evidence="7" id="KW-1185">Reference proteome</keyword>
<protein>
    <submittedName>
        <fullName evidence="6">Taurine ABC transporter substrate-binding protein</fullName>
    </submittedName>
</protein>
<evidence type="ECO:0000313" key="6">
    <source>
        <dbReference type="EMBL" id="MEK0086013.1"/>
    </source>
</evidence>
<evidence type="ECO:0000256" key="4">
    <source>
        <dbReference type="SAM" id="SignalP"/>
    </source>
</evidence>
<proteinExistence type="inferred from homology"/>
<comment type="similarity">
    <text evidence="2">Belongs to the bacterial solute-binding protein SsuA/TauA family.</text>
</comment>
<dbReference type="InterPro" id="IPR010068">
    <property type="entry name" value="Peri-bd_TauA"/>
</dbReference>
<comment type="subcellular location">
    <subcellularLocation>
        <location evidence="1">Periplasm</location>
    </subcellularLocation>
</comment>
<dbReference type="InterPro" id="IPR001638">
    <property type="entry name" value="Solute-binding_3/MltF_N"/>
</dbReference>
<dbReference type="PROSITE" id="PS51318">
    <property type="entry name" value="TAT"/>
    <property type="match status" value="1"/>
</dbReference>
<dbReference type="InterPro" id="IPR006311">
    <property type="entry name" value="TAT_signal"/>
</dbReference>
<name>A0ABU8XZW6_9PROT</name>
<sequence length="341" mass="36244">MTTRRWMLATVAAASLLAGLAGAAEAKDVTIGYQLIYSPWAEPIVAKRFEKETGYSIRWVKFDSGAKVITAMASGQVDIAVAGSSPIAAAASQGIDFQLFWLLDDINEAEVLVARDGSGIDPKQPATLKGKTLAVPFVSTAHFHTLFALETWGIQPSEIKILNMQPNQIAAAWERGDIDAAFVWDPALARIKKSGKVMVTSGELSAKGKATFDGLVAMRKFAEANPEFMTKFVRIIDEANAAYRQEKGKLGADSPVVKANVELLGGEPQAVIDGLALYGYPAAEEQASPRWLGGGADGIAVKALQATAEFLKAQGKVDQVLPDYTPFVTPAFAAAAAKARS</sequence>
<dbReference type="SMART" id="SM00062">
    <property type="entry name" value="PBPb"/>
    <property type="match status" value="1"/>
</dbReference>
<evidence type="ECO:0000259" key="5">
    <source>
        <dbReference type="SMART" id="SM00062"/>
    </source>
</evidence>
<feature type="chain" id="PRO_5046081212" evidence="4">
    <location>
        <begin position="24"/>
        <end position="341"/>
    </location>
</feature>
<evidence type="ECO:0000256" key="3">
    <source>
        <dbReference type="ARBA" id="ARBA00022729"/>
    </source>
</evidence>
<reference evidence="6 7" key="1">
    <citation type="submission" date="2024-01" db="EMBL/GenBank/DDBJ databases">
        <title>Multi-omics insights into the function and evolution of sodium benzoate biodegradation pathways in Benzoatithermus flavus gen. nov., sp. nov. from hot spring.</title>
        <authorList>
            <person name="Hu C.-J."/>
            <person name="Li W.-J."/>
        </authorList>
    </citation>
    <scope>NUCLEOTIDE SEQUENCE [LARGE SCALE GENOMIC DNA]</scope>
    <source>
        <strain evidence="6 7">SYSU G07066</strain>
    </source>
</reference>
<dbReference type="PANTHER" id="PTHR30024:SF47">
    <property type="entry name" value="TAURINE-BINDING PERIPLASMIC PROTEIN"/>
    <property type="match status" value="1"/>
</dbReference>
<dbReference type="Proteomes" id="UP001375743">
    <property type="component" value="Unassembled WGS sequence"/>
</dbReference>
<dbReference type="RefSeq" id="WP_418161857.1">
    <property type="nucleotide sequence ID" value="NZ_JBBLZC010000041.1"/>
</dbReference>
<dbReference type="Gene3D" id="3.40.190.10">
    <property type="entry name" value="Periplasmic binding protein-like II"/>
    <property type="match status" value="2"/>
</dbReference>
<evidence type="ECO:0000256" key="2">
    <source>
        <dbReference type="ARBA" id="ARBA00010742"/>
    </source>
</evidence>
<evidence type="ECO:0000256" key="1">
    <source>
        <dbReference type="ARBA" id="ARBA00004418"/>
    </source>
</evidence>
<feature type="domain" description="Solute-binding protein family 3/N-terminal" evidence="5">
    <location>
        <begin position="28"/>
        <end position="253"/>
    </location>
</feature>
<keyword evidence="3 4" id="KW-0732">Signal</keyword>
<evidence type="ECO:0000313" key="7">
    <source>
        <dbReference type="Proteomes" id="UP001375743"/>
    </source>
</evidence>
<gene>
    <name evidence="6" type="primary">tauA</name>
    <name evidence="6" type="ORF">U1T56_22890</name>
</gene>
<organism evidence="6 7">
    <name type="scientific">Benzoatithermus flavus</name>
    <dbReference type="NCBI Taxonomy" id="3108223"/>
    <lineage>
        <taxon>Bacteria</taxon>
        <taxon>Pseudomonadati</taxon>
        <taxon>Pseudomonadota</taxon>
        <taxon>Alphaproteobacteria</taxon>
        <taxon>Geminicoccales</taxon>
        <taxon>Geminicoccaceae</taxon>
        <taxon>Benzoatithermus</taxon>
    </lineage>
</organism>
<dbReference type="PANTHER" id="PTHR30024">
    <property type="entry name" value="ALIPHATIC SULFONATES-BINDING PROTEIN-RELATED"/>
    <property type="match status" value="1"/>
</dbReference>
<feature type="signal peptide" evidence="4">
    <location>
        <begin position="1"/>
        <end position="23"/>
    </location>
</feature>
<dbReference type="NCBIfam" id="TIGR01729">
    <property type="entry name" value="taurine_ABC_bnd"/>
    <property type="match status" value="1"/>
</dbReference>